<proteinExistence type="predicted"/>
<feature type="transmembrane region" description="Helical" evidence="2">
    <location>
        <begin position="96"/>
        <end position="115"/>
    </location>
</feature>
<evidence type="ECO:0000313" key="4">
    <source>
        <dbReference type="Proteomes" id="UP000886842"/>
    </source>
</evidence>
<keyword evidence="2" id="KW-1133">Transmembrane helix</keyword>
<reference evidence="3" key="2">
    <citation type="journal article" date="2021" name="PeerJ">
        <title>Extensive microbial diversity within the chicken gut microbiome revealed by metagenomics and culture.</title>
        <authorList>
            <person name="Gilroy R."/>
            <person name="Ravi A."/>
            <person name="Getino M."/>
            <person name="Pursley I."/>
            <person name="Horton D.L."/>
            <person name="Alikhan N.F."/>
            <person name="Baker D."/>
            <person name="Gharbi K."/>
            <person name="Hall N."/>
            <person name="Watson M."/>
            <person name="Adriaenssens E.M."/>
            <person name="Foster-Nyarko E."/>
            <person name="Jarju S."/>
            <person name="Secka A."/>
            <person name="Antonio M."/>
            <person name="Oren A."/>
            <person name="Chaudhuri R.R."/>
            <person name="La Ragione R."/>
            <person name="Hildebrand F."/>
            <person name="Pallen M.J."/>
        </authorList>
    </citation>
    <scope>NUCLEOTIDE SEQUENCE</scope>
    <source>
        <strain evidence="3">ChiGjej1B1-24693</strain>
    </source>
</reference>
<keyword evidence="2" id="KW-0812">Transmembrane</keyword>
<dbReference type="Proteomes" id="UP000886842">
    <property type="component" value="Unassembled WGS sequence"/>
</dbReference>
<keyword evidence="2" id="KW-0472">Membrane</keyword>
<protein>
    <submittedName>
        <fullName evidence="3">Uncharacterized protein</fullName>
    </submittedName>
</protein>
<feature type="region of interest" description="Disordered" evidence="1">
    <location>
        <begin position="232"/>
        <end position="268"/>
    </location>
</feature>
<organism evidence="3 4">
    <name type="scientific">Candidatus Avipropionibacterium avicola</name>
    <dbReference type="NCBI Taxonomy" id="2840701"/>
    <lineage>
        <taxon>Bacteria</taxon>
        <taxon>Bacillati</taxon>
        <taxon>Actinomycetota</taxon>
        <taxon>Actinomycetes</taxon>
        <taxon>Propionibacteriales</taxon>
        <taxon>Propionibacteriaceae</taxon>
        <taxon>Propionibacteriaceae incertae sedis</taxon>
        <taxon>Candidatus Avipropionibacterium</taxon>
    </lineage>
</organism>
<evidence type="ECO:0000313" key="3">
    <source>
        <dbReference type="EMBL" id="HIT75983.1"/>
    </source>
</evidence>
<accession>A0A9D1GY76</accession>
<evidence type="ECO:0000256" key="2">
    <source>
        <dbReference type="SAM" id="Phobius"/>
    </source>
</evidence>
<dbReference type="AlphaFoldDB" id="A0A9D1GY76"/>
<feature type="transmembrane region" description="Helical" evidence="2">
    <location>
        <begin position="121"/>
        <end position="139"/>
    </location>
</feature>
<name>A0A9D1GY76_9ACTN</name>
<feature type="transmembrane region" description="Helical" evidence="2">
    <location>
        <begin position="6"/>
        <end position="26"/>
    </location>
</feature>
<gene>
    <name evidence="3" type="ORF">IAA98_10390</name>
</gene>
<reference evidence="3" key="1">
    <citation type="submission" date="2020-10" db="EMBL/GenBank/DDBJ databases">
        <authorList>
            <person name="Gilroy R."/>
        </authorList>
    </citation>
    <scope>NUCLEOTIDE SEQUENCE</scope>
    <source>
        <strain evidence="3">ChiGjej1B1-24693</strain>
    </source>
</reference>
<sequence>MSDVLPGLIFAIIAIAWLAYLVPLFLRSREQSTASDDSVEAFTDSMRVISRGTAALVDQDGTPIRSVEVSTPLTRRAAVRDLQRLEDLAARRRRRVLVVLAAVASVVVAVCGLGYLPWFTIAVPGVLLVGFVVVARFSVTVLKRDLDARYTEIMSCSDESTLLLQRIEEAAPDEKSVGLQLKSQVRTTSALWDPLPITMPTYVSKPLAPRTVRTIDLSSGPQIDQAVADGMPVTADGPAMEALEQPDTTLAPIPAEERDTEVEQREVG</sequence>
<feature type="compositionally biased region" description="Basic and acidic residues" evidence="1">
    <location>
        <begin position="255"/>
        <end position="268"/>
    </location>
</feature>
<dbReference type="EMBL" id="DVLP01000309">
    <property type="protein sequence ID" value="HIT75983.1"/>
    <property type="molecule type" value="Genomic_DNA"/>
</dbReference>
<comment type="caution">
    <text evidence="3">The sequence shown here is derived from an EMBL/GenBank/DDBJ whole genome shotgun (WGS) entry which is preliminary data.</text>
</comment>
<evidence type="ECO:0000256" key="1">
    <source>
        <dbReference type="SAM" id="MobiDB-lite"/>
    </source>
</evidence>